<evidence type="ECO:0000256" key="1">
    <source>
        <dbReference type="SAM" id="MobiDB-lite"/>
    </source>
</evidence>
<keyword evidence="3" id="KW-1185">Reference proteome</keyword>
<name>A0A3M7PY94_BRAPC</name>
<proteinExistence type="predicted"/>
<evidence type="ECO:0000313" key="2">
    <source>
        <dbReference type="EMBL" id="RNA03745.1"/>
    </source>
</evidence>
<evidence type="ECO:0000313" key="3">
    <source>
        <dbReference type="Proteomes" id="UP000276133"/>
    </source>
</evidence>
<feature type="compositionally biased region" description="Polar residues" evidence="1">
    <location>
        <begin position="69"/>
        <end position="78"/>
    </location>
</feature>
<dbReference type="EMBL" id="REGN01008371">
    <property type="protein sequence ID" value="RNA03745.1"/>
    <property type="molecule type" value="Genomic_DNA"/>
</dbReference>
<feature type="compositionally biased region" description="Acidic residues" evidence="1">
    <location>
        <begin position="1"/>
        <end position="10"/>
    </location>
</feature>
<comment type="caution">
    <text evidence="2">The sequence shown here is derived from an EMBL/GenBank/DDBJ whole genome shotgun (WGS) entry which is preliminary data.</text>
</comment>
<dbReference type="AlphaFoldDB" id="A0A3M7PY94"/>
<feature type="non-terminal residue" evidence="2">
    <location>
        <position position="1"/>
    </location>
</feature>
<feature type="compositionally biased region" description="Polar residues" evidence="1">
    <location>
        <begin position="133"/>
        <end position="146"/>
    </location>
</feature>
<feature type="compositionally biased region" description="Basic and acidic residues" evidence="1">
    <location>
        <begin position="86"/>
        <end position="98"/>
    </location>
</feature>
<feature type="region of interest" description="Disordered" evidence="1">
    <location>
        <begin position="1"/>
        <end position="146"/>
    </location>
</feature>
<reference evidence="2 3" key="1">
    <citation type="journal article" date="2018" name="Sci. Rep.">
        <title>Genomic signatures of local adaptation to the degree of environmental predictability in rotifers.</title>
        <authorList>
            <person name="Franch-Gras L."/>
            <person name="Hahn C."/>
            <person name="Garcia-Roger E.M."/>
            <person name="Carmona M.J."/>
            <person name="Serra M."/>
            <person name="Gomez A."/>
        </authorList>
    </citation>
    <scope>NUCLEOTIDE SEQUENCE [LARGE SCALE GENOMIC DNA]</scope>
    <source>
        <strain evidence="2">HYR1</strain>
    </source>
</reference>
<feature type="non-terminal residue" evidence="2">
    <location>
        <position position="146"/>
    </location>
</feature>
<dbReference type="Proteomes" id="UP000276133">
    <property type="component" value="Unassembled WGS sequence"/>
</dbReference>
<protein>
    <submittedName>
        <fullName evidence="2">Uncharacterized protein</fullName>
    </submittedName>
</protein>
<sequence length="146" mass="15991">NGKEKDEDEAPSQPQNKKLKDSSQETSTPLKQEGNSISNTKINVKSKMTITRLSSHLPPTGHRNKKTPQKISTKSPTVNMGRKIPSTREKPLKSRLGEDTQLGETSESESEMVEGRTISSLTTITDERVTAPDATTSSEATARQIN</sequence>
<gene>
    <name evidence="2" type="ORF">BpHYR1_036067</name>
</gene>
<feature type="compositionally biased region" description="Polar residues" evidence="1">
    <location>
        <begin position="24"/>
        <end position="54"/>
    </location>
</feature>
<accession>A0A3M7PY94</accession>
<organism evidence="2 3">
    <name type="scientific">Brachionus plicatilis</name>
    <name type="common">Marine rotifer</name>
    <name type="synonym">Brachionus muelleri</name>
    <dbReference type="NCBI Taxonomy" id="10195"/>
    <lineage>
        <taxon>Eukaryota</taxon>
        <taxon>Metazoa</taxon>
        <taxon>Spiralia</taxon>
        <taxon>Gnathifera</taxon>
        <taxon>Rotifera</taxon>
        <taxon>Eurotatoria</taxon>
        <taxon>Monogononta</taxon>
        <taxon>Pseudotrocha</taxon>
        <taxon>Ploima</taxon>
        <taxon>Brachionidae</taxon>
        <taxon>Brachionus</taxon>
    </lineage>
</organism>